<accession>A0A826YIM9</accession>
<dbReference type="Proteomes" id="UP000591371">
    <property type="component" value="Unassembled WGS sequence"/>
</dbReference>
<comment type="caution">
    <text evidence="1">The sequence shown here is derived from an EMBL/GenBank/DDBJ whole genome shotgun (WGS) entry which is preliminary data.</text>
</comment>
<proteinExistence type="predicted"/>
<sequence>MMFVHCPLHVISIARKVSLQLCLYTVVSISRSHCAGQKNIAKSGAGTQNRIEVAGKKNAALFEWAAFVKAEK</sequence>
<name>A0A826YIM9_ECOLX</name>
<gene>
    <name evidence="1" type="ORF">D3G36_09345</name>
</gene>
<reference evidence="1 2" key="1">
    <citation type="submission" date="2019-03" db="EMBL/GenBank/DDBJ databases">
        <authorList>
            <consortium name="GenomeTrakr network: Whole genome sequencing for foodborne pathogen traceback"/>
        </authorList>
    </citation>
    <scope>NUCLEOTIDE SEQUENCE [LARGE SCALE GENOMIC DNA]</scope>
    <source>
        <strain evidence="1 2">PSU-1190</strain>
    </source>
</reference>
<evidence type="ECO:0000313" key="2">
    <source>
        <dbReference type="Proteomes" id="UP000591371"/>
    </source>
</evidence>
<dbReference type="AlphaFoldDB" id="A0A826YIM9"/>
<protein>
    <submittedName>
        <fullName evidence="1">Uncharacterized protein</fullName>
    </submittedName>
</protein>
<dbReference type="EMBL" id="AASATZ010000009">
    <property type="protein sequence ID" value="EFA4418068.1"/>
    <property type="molecule type" value="Genomic_DNA"/>
</dbReference>
<organism evidence="1 2">
    <name type="scientific">Escherichia coli</name>
    <dbReference type="NCBI Taxonomy" id="562"/>
    <lineage>
        <taxon>Bacteria</taxon>
        <taxon>Pseudomonadati</taxon>
        <taxon>Pseudomonadota</taxon>
        <taxon>Gammaproteobacteria</taxon>
        <taxon>Enterobacterales</taxon>
        <taxon>Enterobacteriaceae</taxon>
        <taxon>Escherichia</taxon>
    </lineage>
</organism>
<evidence type="ECO:0000313" key="1">
    <source>
        <dbReference type="EMBL" id="EFA4418068.1"/>
    </source>
</evidence>